<dbReference type="AlphaFoldDB" id="A0A7C5RDJ9"/>
<evidence type="ECO:0000256" key="1">
    <source>
        <dbReference type="SAM" id="MobiDB-lite"/>
    </source>
</evidence>
<protein>
    <submittedName>
        <fullName evidence="2">Uncharacterized protein</fullName>
    </submittedName>
</protein>
<feature type="compositionally biased region" description="Basic residues" evidence="1">
    <location>
        <begin position="20"/>
        <end position="33"/>
    </location>
</feature>
<reference evidence="2" key="1">
    <citation type="journal article" date="2020" name="mSystems">
        <title>Genome- and Community-Level Interaction Insights into Carbon Utilization and Element Cycling Functions of Hydrothermarchaeota in Hydrothermal Sediment.</title>
        <authorList>
            <person name="Zhou Z."/>
            <person name="Liu Y."/>
            <person name="Xu W."/>
            <person name="Pan J."/>
            <person name="Luo Z.H."/>
            <person name="Li M."/>
        </authorList>
    </citation>
    <scope>NUCLEOTIDE SEQUENCE [LARGE SCALE GENOMIC DNA]</scope>
    <source>
        <strain evidence="2">SpSt-1071</strain>
    </source>
</reference>
<evidence type="ECO:0000313" key="2">
    <source>
        <dbReference type="EMBL" id="HHM67360.1"/>
    </source>
</evidence>
<organism evidence="2">
    <name type="scientific">Thermus caliditerrae</name>
    <dbReference type="NCBI Taxonomy" id="1330700"/>
    <lineage>
        <taxon>Bacteria</taxon>
        <taxon>Thermotogati</taxon>
        <taxon>Deinococcota</taxon>
        <taxon>Deinococci</taxon>
        <taxon>Thermales</taxon>
        <taxon>Thermaceae</taxon>
        <taxon>Thermus</taxon>
    </lineage>
</organism>
<feature type="compositionally biased region" description="Gly residues" evidence="1">
    <location>
        <begin position="61"/>
        <end position="84"/>
    </location>
</feature>
<name>A0A7C5RDJ9_9DEIN</name>
<comment type="caution">
    <text evidence="2">The sequence shown here is derived from an EMBL/GenBank/DDBJ whole genome shotgun (WGS) entry which is preliminary data.</text>
</comment>
<accession>A0A7C5RDJ9</accession>
<feature type="region of interest" description="Disordered" evidence="1">
    <location>
        <begin position="12"/>
        <end position="95"/>
    </location>
</feature>
<proteinExistence type="predicted"/>
<dbReference type="EMBL" id="DRXE01000046">
    <property type="protein sequence ID" value="HHM67360.1"/>
    <property type="molecule type" value="Genomic_DNA"/>
</dbReference>
<sequence length="151" mass="16124">MGYFAVRAFVSSERPPCKSFPKRAWARSWRRTKGSSGKTARREPPGQTGGGRAPARRDRLGLGGGEGGPSRFGAFGPPGSGGAEGEIEGKEEVDPGLLYPEATQFATRRPSFALSKTQTPVARGDSYHTRYERATEGGARKRGAGLIWLGV</sequence>
<gene>
    <name evidence="2" type="ORF">ENM28_01310</name>
</gene>
<feature type="region of interest" description="Disordered" evidence="1">
    <location>
        <begin position="109"/>
        <end position="129"/>
    </location>
</feature>